<name>A0A6A7RXX1_9PROT</name>
<feature type="non-terminal residue" evidence="1">
    <location>
        <position position="433"/>
    </location>
</feature>
<comment type="caution">
    <text evidence="1">The sequence shown here is derived from an EMBL/GenBank/DDBJ whole genome shotgun (WGS) entry which is preliminary data.</text>
</comment>
<reference evidence="1 2" key="1">
    <citation type="submission" date="2017-09" db="EMBL/GenBank/DDBJ databases">
        <title>Metagenomic Analysis Reveals Denitrifying Candidatus Accumulibacter and Flanking Population as a Source of N2O.</title>
        <authorList>
            <person name="Gao H."/>
            <person name="Mao Y."/>
            <person name="Zhao X."/>
            <person name="Liu W.-T."/>
            <person name="Zhang T."/>
            <person name="Wells G."/>
        </authorList>
    </citation>
    <scope>NUCLEOTIDE SEQUENCE [LARGE SCALE GENOMIC DNA]</scope>
    <source>
        <strain evidence="1">CANDO_2_IC</strain>
    </source>
</reference>
<sequence length="433" mass="45196">MATTVKTDKKDYAPGQTVSITADGFWANTNIQFQVVNMGLDGLLGTMDDLVYPSWTVPNNTGTVSPFATSGTVASVKTTWLVPDSALNSTLSLTAQAVTAGTDGKLGTADDLLVGEVAQVTFTDSANPPVVQTFYVPETESELLLALQTIAGTTTPTSPVTNYISIAAVASGTIIYYDQGENGYVADISNPTPSEIYNATTNPGGVQIWGNNDPSDGMAPGSVSDVITAGQVIVLQSSVPVPTPPGDFSFGGGDKIGATKTIAVTRTGWSTGPNTLLAGSVEVFDTGDWGTDYRVPVGVNMSDSAEKFQYTGLFVMAKEGGATFSLDRNANGTFTDGGSNPDLQNVVLTEGQSYLVNGGVNYGARLVSDNPVQVVMLTGDIGSNYESRDSSLLPTSAWTNSYYTPVSTQNGDATQVWLYNPGTSAITVTYDSR</sequence>
<dbReference type="EMBL" id="PDHS01000514">
    <property type="protein sequence ID" value="MQM32394.1"/>
    <property type="molecule type" value="Genomic_DNA"/>
</dbReference>
<gene>
    <name evidence="1" type="ORF">CRU78_18655</name>
</gene>
<protein>
    <submittedName>
        <fullName evidence="1">Uncharacterized protein</fullName>
    </submittedName>
</protein>
<proteinExistence type="predicted"/>
<dbReference type="Proteomes" id="UP000342300">
    <property type="component" value="Unassembled WGS sequence"/>
</dbReference>
<evidence type="ECO:0000313" key="1">
    <source>
        <dbReference type="EMBL" id="MQM32394.1"/>
    </source>
</evidence>
<accession>A0A6A7RXX1</accession>
<organism evidence="1 2">
    <name type="scientific">Candidatus Accumulibacter phosphatis</name>
    <dbReference type="NCBI Taxonomy" id="327160"/>
    <lineage>
        <taxon>Bacteria</taxon>
        <taxon>Pseudomonadati</taxon>
        <taxon>Pseudomonadota</taxon>
        <taxon>Betaproteobacteria</taxon>
        <taxon>Candidatus Accumulibacter</taxon>
    </lineage>
</organism>
<evidence type="ECO:0000313" key="2">
    <source>
        <dbReference type="Proteomes" id="UP000342300"/>
    </source>
</evidence>
<dbReference type="AlphaFoldDB" id="A0A6A7RXX1"/>